<comment type="caution">
    <text evidence="7">The sequence shown here is derived from an EMBL/GenBank/DDBJ whole genome shotgun (WGS) entry which is preliminary data.</text>
</comment>
<keyword evidence="3 6" id="KW-0812">Transmembrane</keyword>
<evidence type="ECO:0000313" key="7">
    <source>
        <dbReference type="EMBL" id="CAG9558256.1"/>
    </source>
</evidence>
<evidence type="ECO:0000313" key="8">
    <source>
        <dbReference type="Proteomes" id="UP000789524"/>
    </source>
</evidence>
<dbReference type="PANTHER" id="PTHR23427:SF2">
    <property type="entry name" value="SURFEIT LOCUS PROTEIN 1"/>
    <property type="match status" value="1"/>
</dbReference>
<evidence type="ECO:0000256" key="2">
    <source>
        <dbReference type="ARBA" id="ARBA00007165"/>
    </source>
</evidence>
<dbReference type="EMBL" id="CAKASE010000043">
    <property type="protein sequence ID" value="CAG9558256.1"/>
    <property type="molecule type" value="Genomic_DNA"/>
</dbReference>
<dbReference type="AlphaFoldDB" id="A0A8J2Q0G7"/>
<dbReference type="InterPro" id="IPR045214">
    <property type="entry name" value="Surf1/Surf4"/>
</dbReference>
<comment type="caution">
    <text evidence="6">Lacks conserved residue(s) required for the propagation of feature annotation.</text>
</comment>
<evidence type="ECO:0000256" key="3">
    <source>
        <dbReference type="ARBA" id="ARBA00022692"/>
    </source>
</evidence>
<reference evidence="7" key="1">
    <citation type="submission" date="2021-09" db="EMBL/GenBank/DDBJ databases">
        <authorList>
            <person name="Martin H S."/>
        </authorList>
    </citation>
    <scope>NUCLEOTIDE SEQUENCE</scope>
</reference>
<protein>
    <recommendedName>
        <fullName evidence="6">SURF1-like protein</fullName>
    </recommendedName>
</protein>
<name>A0A8J2Q0G7_9NEOP</name>
<dbReference type="InterPro" id="IPR002994">
    <property type="entry name" value="Surf1/Shy1"/>
</dbReference>
<dbReference type="CDD" id="cd06662">
    <property type="entry name" value="SURF1"/>
    <property type="match status" value="1"/>
</dbReference>
<dbReference type="PANTHER" id="PTHR23427">
    <property type="entry name" value="SURFEIT LOCUS PROTEIN"/>
    <property type="match status" value="1"/>
</dbReference>
<dbReference type="PROSITE" id="PS50895">
    <property type="entry name" value="SURF1"/>
    <property type="match status" value="1"/>
</dbReference>
<dbReference type="Pfam" id="PF02104">
    <property type="entry name" value="SURF1"/>
    <property type="match status" value="1"/>
</dbReference>
<keyword evidence="6" id="KW-0999">Mitochondrion inner membrane</keyword>
<gene>
    <name evidence="7" type="ORF">DCHRY22_LOCUS436</name>
</gene>
<comment type="similarity">
    <text evidence="2 6">Belongs to the SURF1 family.</text>
</comment>
<feature type="transmembrane region" description="Helical" evidence="6">
    <location>
        <begin position="267"/>
        <end position="289"/>
    </location>
</feature>
<comment type="function">
    <text evidence="6">Probably involved in the biogenesis of the COX complex.</text>
</comment>
<dbReference type="GO" id="GO:0005743">
    <property type="term" value="C:mitochondrial inner membrane"/>
    <property type="evidence" value="ECO:0007669"/>
    <property type="project" value="UniProtKB-SubCell"/>
</dbReference>
<evidence type="ECO:0000256" key="4">
    <source>
        <dbReference type="ARBA" id="ARBA00022989"/>
    </source>
</evidence>
<dbReference type="GO" id="GO:0033617">
    <property type="term" value="P:mitochondrial respiratory chain complex IV assembly"/>
    <property type="evidence" value="ECO:0007669"/>
    <property type="project" value="TreeGrafter"/>
</dbReference>
<dbReference type="OrthoDB" id="10040024at2759"/>
<keyword evidence="4 6" id="KW-1133">Transmembrane helix</keyword>
<accession>A0A8J2Q0G7</accession>
<sequence length="295" mass="34355">MSIFRGITKLLNNSIIFKQKYSRNVIVNFTRPKQTFAPSLKLQKPQRKEPGEIYKWILLMIPVTSFGLGCWQVYRLQWKLELLQILKSKSSATPVPMPENFNDLQTMEFRPVRVQGEFLHDKEILIGPRALIENDVAVPRAGSLVSDPKKNQGYLVVTPFKLSRNGEIILINRGWIPQNLRPKEKRRASMVEGEITLNGIVRLTESRSPFMPKNNPEKGSWLYRDLHQMSAYLDCSPVWLDAQGISDPPEGWPLPNQTRFTMRNEHLSYLITWYMLSAFTAVMWHRYFIRKLPLL</sequence>
<keyword evidence="6" id="KW-0496">Mitochondrion</keyword>
<evidence type="ECO:0000256" key="1">
    <source>
        <dbReference type="ARBA" id="ARBA00004370"/>
    </source>
</evidence>
<keyword evidence="8" id="KW-1185">Reference proteome</keyword>
<organism evidence="7 8">
    <name type="scientific">Danaus chrysippus</name>
    <name type="common">African queen</name>
    <dbReference type="NCBI Taxonomy" id="151541"/>
    <lineage>
        <taxon>Eukaryota</taxon>
        <taxon>Metazoa</taxon>
        <taxon>Ecdysozoa</taxon>
        <taxon>Arthropoda</taxon>
        <taxon>Hexapoda</taxon>
        <taxon>Insecta</taxon>
        <taxon>Pterygota</taxon>
        <taxon>Neoptera</taxon>
        <taxon>Endopterygota</taxon>
        <taxon>Lepidoptera</taxon>
        <taxon>Glossata</taxon>
        <taxon>Ditrysia</taxon>
        <taxon>Papilionoidea</taxon>
        <taxon>Nymphalidae</taxon>
        <taxon>Danainae</taxon>
        <taxon>Danaini</taxon>
        <taxon>Danaina</taxon>
        <taxon>Danaus</taxon>
        <taxon>Anosia</taxon>
    </lineage>
</organism>
<dbReference type="Proteomes" id="UP000789524">
    <property type="component" value="Unassembled WGS sequence"/>
</dbReference>
<comment type="subcellular location">
    <subcellularLocation>
        <location evidence="1">Membrane</location>
    </subcellularLocation>
    <subcellularLocation>
        <location evidence="6">Mitochondrion inner membrane</location>
        <topology evidence="6">Multi-pass membrane protein</topology>
    </subcellularLocation>
</comment>
<proteinExistence type="inferred from homology"/>
<evidence type="ECO:0000256" key="5">
    <source>
        <dbReference type="ARBA" id="ARBA00023136"/>
    </source>
</evidence>
<keyword evidence="5 6" id="KW-0472">Membrane</keyword>
<evidence type="ECO:0000256" key="6">
    <source>
        <dbReference type="RuleBase" id="RU363076"/>
    </source>
</evidence>